<evidence type="ECO:0000313" key="2">
    <source>
        <dbReference type="Proteomes" id="UP000270296"/>
    </source>
</evidence>
<dbReference type="WBParaSite" id="SBAD_0000731901-mRNA-1">
    <property type="protein sequence ID" value="SBAD_0000731901-mRNA-1"/>
    <property type="gene ID" value="SBAD_0000731901"/>
</dbReference>
<evidence type="ECO:0000313" key="3">
    <source>
        <dbReference type="WBParaSite" id="SBAD_0000731901-mRNA-1"/>
    </source>
</evidence>
<evidence type="ECO:0000313" key="1">
    <source>
        <dbReference type="EMBL" id="VDP11696.1"/>
    </source>
</evidence>
<name>A0A183ITV6_9BILA</name>
<proteinExistence type="predicted"/>
<protein>
    <submittedName>
        <fullName evidence="3">Secreted protein</fullName>
    </submittedName>
</protein>
<gene>
    <name evidence="1" type="ORF">SBAD_LOCUS7053</name>
</gene>
<dbReference type="AlphaFoldDB" id="A0A183ITV6"/>
<reference evidence="1 2" key="2">
    <citation type="submission" date="2018-11" db="EMBL/GenBank/DDBJ databases">
        <authorList>
            <consortium name="Pathogen Informatics"/>
        </authorList>
    </citation>
    <scope>NUCLEOTIDE SEQUENCE [LARGE SCALE GENOMIC DNA]</scope>
</reference>
<dbReference type="Proteomes" id="UP000270296">
    <property type="component" value="Unassembled WGS sequence"/>
</dbReference>
<accession>A0A183ITV6</accession>
<sequence length="77" mass="8294">MTFFDTKPGVGDCCLAGLVSGSQGPLTSHLMVGPKFSFEMVVSFVLAHDETRRHGNGMWTAVSAAPLHEVDDDRCLI</sequence>
<dbReference type="EMBL" id="UZAM01010279">
    <property type="protein sequence ID" value="VDP11696.1"/>
    <property type="molecule type" value="Genomic_DNA"/>
</dbReference>
<organism evidence="3">
    <name type="scientific">Soboliphyme baturini</name>
    <dbReference type="NCBI Taxonomy" id="241478"/>
    <lineage>
        <taxon>Eukaryota</taxon>
        <taxon>Metazoa</taxon>
        <taxon>Ecdysozoa</taxon>
        <taxon>Nematoda</taxon>
        <taxon>Enoplea</taxon>
        <taxon>Dorylaimia</taxon>
        <taxon>Dioctophymatida</taxon>
        <taxon>Dioctophymatoidea</taxon>
        <taxon>Soboliphymatidae</taxon>
        <taxon>Soboliphyme</taxon>
    </lineage>
</organism>
<keyword evidence="2" id="KW-1185">Reference proteome</keyword>
<reference evidence="3" key="1">
    <citation type="submission" date="2016-06" db="UniProtKB">
        <authorList>
            <consortium name="WormBaseParasite"/>
        </authorList>
    </citation>
    <scope>IDENTIFICATION</scope>
</reference>